<dbReference type="PROSITE" id="PS50926">
    <property type="entry name" value="TRAM"/>
    <property type="match status" value="1"/>
</dbReference>
<evidence type="ECO:0000259" key="4">
    <source>
        <dbReference type="PROSITE" id="PS50926"/>
    </source>
</evidence>
<keyword evidence="2 5" id="KW-0808">Transferase</keyword>
<organism evidence="5">
    <name type="scientific">gut metagenome</name>
    <dbReference type="NCBI Taxonomy" id="749906"/>
    <lineage>
        <taxon>unclassified sequences</taxon>
        <taxon>metagenomes</taxon>
        <taxon>organismal metagenomes</taxon>
    </lineage>
</organism>
<comment type="caution">
    <text evidence="5">The sequence shown here is derived from an EMBL/GenBank/DDBJ whole genome shotgun (WGS) entry which is preliminary data.</text>
</comment>
<dbReference type="PANTHER" id="PTHR11061:SF30">
    <property type="entry name" value="TRNA (URACIL(54)-C(5))-METHYLTRANSFERASE"/>
    <property type="match status" value="1"/>
</dbReference>
<dbReference type="SUPFAM" id="SSF53335">
    <property type="entry name" value="S-adenosyl-L-methionine-dependent methyltransferases"/>
    <property type="match status" value="1"/>
</dbReference>
<dbReference type="SUPFAM" id="SSF50249">
    <property type="entry name" value="Nucleic acid-binding proteins"/>
    <property type="match status" value="1"/>
</dbReference>
<dbReference type="PROSITE" id="PS51687">
    <property type="entry name" value="SAM_MT_RNA_M5U"/>
    <property type="match status" value="1"/>
</dbReference>
<evidence type="ECO:0000313" key="5">
    <source>
        <dbReference type="EMBL" id="EJW92731.1"/>
    </source>
</evidence>
<dbReference type="InterPro" id="IPR029063">
    <property type="entry name" value="SAM-dependent_MTases_sf"/>
</dbReference>
<dbReference type="GO" id="GO:0070475">
    <property type="term" value="P:rRNA base methylation"/>
    <property type="evidence" value="ECO:0007669"/>
    <property type="project" value="TreeGrafter"/>
</dbReference>
<dbReference type="PANTHER" id="PTHR11061">
    <property type="entry name" value="RNA M5U METHYLTRANSFERASE"/>
    <property type="match status" value="1"/>
</dbReference>
<dbReference type="Gene3D" id="2.40.50.140">
    <property type="entry name" value="Nucleic acid-binding proteins"/>
    <property type="match status" value="1"/>
</dbReference>
<dbReference type="AlphaFoldDB" id="J9FCV6"/>
<sequence length="180" mass="20301">MPLFENVIIEAVAAEGKCVAHVGEMVVFVPFVVPGDVVDLRVRKTRRSYCEATVERFIKKSEVRTDPMCPHFGICGGCKWQTLPYEKQLEAKQQQVYDQLTRIGHVQLPEITPILGSQQTRAYRNKLEFGCSDKRWYTAEDLAQLPEGVGLGEPAIGFHITGAFDKIYPITDCQLMDPLQ</sequence>
<dbReference type="Pfam" id="PF01938">
    <property type="entry name" value="TRAM"/>
    <property type="match status" value="1"/>
</dbReference>
<evidence type="ECO:0000256" key="3">
    <source>
        <dbReference type="ARBA" id="ARBA00022691"/>
    </source>
</evidence>
<name>J9FCV6_9ZZZZ</name>
<gene>
    <name evidence="5" type="ORF">EVA_19162</name>
</gene>
<dbReference type="InterPro" id="IPR012340">
    <property type="entry name" value="NA-bd_OB-fold"/>
</dbReference>
<dbReference type="InterPro" id="IPR010280">
    <property type="entry name" value="U5_MeTrfase_fam"/>
</dbReference>
<keyword evidence="3" id="KW-0949">S-adenosyl-L-methionine</keyword>
<proteinExistence type="predicted"/>
<reference evidence="5" key="1">
    <citation type="journal article" date="2012" name="PLoS ONE">
        <title>Gene sets for utilization of primary and secondary nutrition supplies in the distal gut of endangered iberian lynx.</title>
        <authorList>
            <person name="Alcaide M."/>
            <person name="Messina E."/>
            <person name="Richter M."/>
            <person name="Bargiela R."/>
            <person name="Peplies J."/>
            <person name="Huws S.A."/>
            <person name="Newbold C.J."/>
            <person name="Golyshin P.N."/>
            <person name="Simon M.A."/>
            <person name="Lopez G."/>
            <person name="Yakimov M.M."/>
            <person name="Ferrer M."/>
        </authorList>
    </citation>
    <scope>NUCLEOTIDE SEQUENCE</scope>
</reference>
<dbReference type="EMBL" id="AMCI01007379">
    <property type="protein sequence ID" value="EJW92731.1"/>
    <property type="molecule type" value="Genomic_DNA"/>
</dbReference>
<feature type="non-terminal residue" evidence="5">
    <location>
        <position position="180"/>
    </location>
</feature>
<evidence type="ECO:0000256" key="1">
    <source>
        <dbReference type="ARBA" id="ARBA00022603"/>
    </source>
</evidence>
<dbReference type="Gene3D" id="3.40.50.150">
    <property type="entry name" value="Vaccinia Virus protein VP39"/>
    <property type="match status" value="1"/>
</dbReference>
<protein>
    <submittedName>
        <fullName evidence="5">TrmA family RNA methyltransferase</fullName>
    </submittedName>
</protein>
<feature type="domain" description="TRAM" evidence="4">
    <location>
        <begin position="1"/>
        <end position="56"/>
    </location>
</feature>
<dbReference type="InterPro" id="IPR002792">
    <property type="entry name" value="TRAM_dom"/>
</dbReference>
<accession>J9FCV6</accession>
<evidence type="ECO:0000256" key="2">
    <source>
        <dbReference type="ARBA" id="ARBA00022679"/>
    </source>
</evidence>
<keyword evidence="1 5" id="KW-0489">Methyltransferase</keyword>
<dbReference type="GO" id="GO:0070041">
    <property type="term" value="F:rRNA (uridine-C5-)-methyltransferase activity"/>
    <property type="evidence" value="ECO:0007669"/>
    <property type="project" value="TreeGrafter"/>
</dbReference>